<proteinExistence type="predicted"/>
<feature type="chain" id="PRO_5039552893" description="BON domain-containing protein" evidence="2">
    <location>
        <begin position="20"/>
        <end position="149"/>
    </location>
</feature>
<evidence type="ECO:0000313" key="4">
    <source>
        <dbReference type="Proteomes" id="UP000031014"/>
    </source>
</evidence>
<comment type="caution">
    <text evidence="3">The sequence shown here is derived from an EMBL/GenBank/DDBJ whole genome shotgun (WGS) entry which is preliminary data.</text>
</comment>
<name>A0A0A8X3I4_MESS1</name>
<protein>
    <recommendedName>
        <fullName evidence="5">BON domain-containing protein</fullName>
    </recommendedName>
</protein>
<gene>
    <name evidence="3" type="ORF">SAMD00020551_0841</name>
</gene>
<keyword evidence="4" id="KW-1185">Reference proteome</keyword>
<feature type="region of interest" description="Disordered" evidence="1">
    <location>
        <begin position="21"/>
        <end position="87"/>
    </location>
</feature>
<reference evidence="3 4" key="1">
    <citation type="submission" date="2013-06" db="EMBL/GenBank/DDBJ databases">
        <title>Whole genome shotgun sequence of Bacillus selenatarsenatis SF-1.</title>
        <authorList>
            <person name="Kuroda M."/>
            <person name="Sei K."/>
            <person name="Yamashita M."/>
            <person name="Ike M."/>
        </authorList>
    </citation>
    <scope>NUCLEOTIDE SEQUENCE [LARGE SCALE GENOMIC DNA]</scope>
    <source>
        <strain evidence="3 4">SF-1</strain>
    </source>
</reference>
<accession>A0A0A8X3I4</accession>
<keyword evidence="2" id="KW-0732">Signal</keyword>
<organism evidence="3 4">
    <name type="scientific">Mesobacillus selenatarsenatis (strain DSM 18680 / JCM 14380 / FERM P-15431 / SF-1)</name>
    <dbReference type="NCBI Taxonomy" id="1321606"/>
    <lineage>
        <taxon>Bacteria</taxon>
        <taxon>Bacillati</taxon>
        <taxon>Bacillota</taxon>
        <taxon>Bacilli</taxon>
        <taxon>Bacillales</taxon>
        <taxon>Bacillaceae</taxon>
        <taxon>Mesobacillus</taxon>
    </lineage>
</organism>
<feature type="compositionally biased region" description="Basic and acidic residues" evidence="1">
    <location>
        <begin position="38"/>
        <end position="49"/>
    </location>
</feature>
<evidence type="ECO:0000256" key="2">
    <source>
        <dbReference type="SAM" id="SignalP"/>
    </source>
</evidence>
<dbReference type="EMBL" id="BASE01000017">
    <property type="protein sequence ID" value="GAM12706.1"/>
    <property type="molecule type" value="Genomic_DNA"/>
</dbReference>
<dbReference type="AlphaFoldDB" id="A0A0A8X3I4"/>
<dbReference type="STRING" id="1321606.SAMD00020551_0841"/>
<evidence type="ECO:0000313" key="3">
    <source>
        <dbReference type="EMBL" id="GAM12706.1"/>
    </source>
</evidence>
<dbReference type="PROSITE" id="PS51257">
    <property type="entry name" value="PROKAR_LIPOPROTEIN"/>
    <property type="match status" value="1"/>
</dbReference>
<feature type="compositionally biased region" description="Polar residues" evidence="1">
    <location>
        <begin position="63"/>
        <end position="74"/>
    </location>
</feature>
<evidence type="ECO:0000256" key="1">
    <source>
        <dbReference type="SAM" id="MobiDB-lite"/>
    </source>
</evidence>
<feature type="compositionally biased region" description="Basic and acidic residues" evidence="1">
    <location>
        <begin position="75"/>
        <end position="87"/>
    </location>
</feature>
<dbReference type="OrthoDB" id="2860517at2"/>
<evidence type="ECO:0008006" key="5">
    <source>
        <dbReference type="Google" id="ProtNLM"/>
    </source>
</evidence>
<feature type="signal peptide" evidence="2">
    <location>
        <begin position="1"/>
        <end position="19"/>
    </location>
</feature>
<dbReference type="Proteomes" id="UP000031014">
    <property type="component" value="Unassembled WGS sequence"/>
</dbReference>
<dbReference type="RefSeq" id="WP_052442081.1">
    <property type="nucleotide sequence ID" value="NZ_BASE01000017.1"/>
</dbReference>
<sequence>MKKLLMLFVLAMVIVSGCGQDNTDSVYDKDEDQAGVDLNRDHDGVREGDGPNFTRDQDDGMTMTDQNPNLLNTDNENHHSFSQDVQKAKDVISDAGYEPGSIWINGGEMNVTAQLQGRVTRKDRENAQKTLQEKLSRALPRYDINVDIE</sequence>